<feature type="domain" description="Carboxylesterase type B" evidence="5">
    <location>
        <begin position="25"/>
        <end position="538"/>
    </location>
</feature>
<accession>A0A6P8QGI4</accession>
<name>A0A6P8QGI4_GEOSA</name>
<dbReference type="SUPFAM" id="SSF53474">
    <property type="entry name" value="alpha/beta-Hydrolases"/>
    <property type="match status" value="1"/>
</dbReference>
<dbReference type="Pfam" id="PF00135">
    <property type="entry name" value="COesterase"/>
    <property type="match status" value="1"/>
</dbReference>
<evidence type="ECO:0000313" key="6">
    <source>
        <dbReference type="Proteomes" id="UP000515159"/>
    </source>
</evidence>
<dbReference type="RefSeq" id="XP_033798037.1">
    <property type="nucleotide sequence ID" value="XM_033942146.1"/>
</dbReference>
<keyword evidence="3" id="KW-1015">Disulfide bond</keyword>
<sequence length="554" mass="62012">MLSCRKLILWLWLTAVLTTGQEAPKPTITTKSGQLKGKLLKVKGTDRHVAVYFGIPFAKPPVGPLRFSPPQPAEPWNRVRDATSYPPWCLQNVKSFSDLPYVLKKENYPRSISEDCLYLAVYSPADANKKSRLPVMVWIHGGGLLVGDASTYDGSALAAYENVVVVIIQYRLGILGFLSTGDEHVRGNWGIMDQIAALQWVQENIECFGGDPDSVTIFGESAGAISTSILVLSPLAKGLFHKAISESGTAIFPDGLVSDPEILAAIANKIANVSCCKASSAALVECLRMKTEEGMLNIINQNVFPMLFVMDEVVLPKHPNELLANKEFNPVPYMLGVNNHELGWMLSNVAQFPGFPNGMDRYQIDTSLHQSIFRMDSVLKFIDVIIDEYLGDTENPVELQDRFIEMMGDIEFVMPAIKTAKYHRDAGFPVYLYEFQHRPSIMAQTRPDFVKADHTDEIGFVFGGPFLDSDVSVLGNATDEEKTLSRKMMKYWANFARRGNPNSNDLVQWSVYDDKEQYLELNLKQKMGAKLKNNRVSFFQILPEKLQARQHSEL</sequence>
<dbReference type="InterPro" id="IPR050309">
    <property type="entry name" value="Type-B_Carboxylest/Lipase"/>
</dbReference>
<keyword evidence="6" id="KW-1185">Reference proteome</keyword>
<dbReference type="InParanoid" id="A0A6P8QGI4"/>
<gene>
    <name evidence="7" type="primary">LOC117359413</name>
</gene>
<feature type="signal peptide" evidence="4">
    <location>
        <begin position="1"/>
        <end position="20"/>
    </location>
</feature>
<dbReference type="FunFam" id="3.40.50.1820:FF:000011">
    <property type="entry name" value="Carboxylic ester hydrolase"/>
    <property type="match status" value="1"/>
</dbReference>
<dbReference type="InterPro" id="IPR002018">
    <property type="entry name" value="CarbesteraseB"/>
</dbReference>
<reference evidence="7" key="1">
    <citation type="submission" date="2025-08" db="UniProtKB">
        <authorList>
            <consortium name="RefSeq"/>
        </authorList>
    </citation>
    <scope>IDENTIFICATION</scope>
</reference>
<dbReference type="AlphaFoldDB" id="A0A6P8QGI4"/>
<protein>
    <recommendedName>
        <fullName evidence="4">Carboxylic ester hydrolase</fullName>
        <ecNumber evidence="4">3.1.1.-</ecNumber>
    </recommendedName>
</protein>
<proteinExistence type="inferred from homology"/>
<evidence type="ECO:0000256" key="1">
    <source>
        <dbReference type="ARBA" id="ARBA00005964"/>
    </source>
</evidence>
<dbReference type="EC" id="3.1.1.-" evidence="4"/>
<dbReference type="PROSITE" id="PS00122">
    <property type="entry name" value="CARBOXYLESTERASE_B_1"/>
    <property type="match status" value="1"/>
</dbReference>
<organism evidence="6 7">
    <name type="scientific">Geotrypetes seraphini</name>
    <name type="common">Gaboon caecilian</name>
    <name type="synonym">Caecilia seraphini</name>
    <dbReference type="NCBI Taxonomy" id="260995"/>
    <lineage>
        <taxon>Eukaryota</taxon>
        <taxon>Metazoa</taxon>
        <taxon>Chordata</taxon>
        <taxon>Craniata</taxon>
        <taxon>Vertebrata</taxon>
        <taxon>Euteleostomi</taxon>
        <taxon>Amphibia</taxon>
        <taxon>Gymnophiona</taxon>
        <taxon>Geotrypetes</taxon>
    </lineage>
</organism>
<dbReference type="Proteomes" id="UP000515159">
    <property type="component" value="Chromosome 4"/>
</dbReference>
<dbReference type="GeneID" id="117359413"/>
<dbReference type="Gene3D" id="3.40.50.1820">
    <property type="entry name" value="alpha/beta hydrolase"/>
    <property type="match status" value="1"/>
</dbReference>
<evidence type="ECO:0000256" key="2">
    <source>
        <dbReference type="ARBA" id="ARBA00022801"/>
    </source>
</evidence>
<evidence type="ECO:0000313" key="7">
    <source>
        <dbReference type="RefSeq" id="XP_033798037.1"/>
    </source>
</evidence>
<dbReference type="InterPro" id="IPR019826">
    <property type="entry name" value="Carboxylesterase_B_AS"/>
</dbReference>
<keyword evidence="2 4" id="KW-0378">Hydrolase</keyword>
<comment type="similarity">
    <text evidence="1 4">Belongs to the type-B carboxylesterase/lipase family.</text>
</comment>
<dbReference type="InterPro" id="IPR029058">
    <property type="entry name" value="AB_hydrolase_fold"/>
</dbReference>
<evidence type="ECO:0000259" key="5">
    <source>
        <dbReference type="Pfam" id="PF00135"/>
    </source>
</evidence>
<dbReference type="CDD" id="cd00312">
    <property type="entry name" value="Esterase_lipase"/>
    <property type="match status" value="1"/>
</dbReference>
<dbReference type="FunCoup" id="A0A6P8QGI4">
    <property type="interactions" value="483"/>
</dbReference>
<dbReference type="PANTHER" id="PTHR11559">
    <property type="entry name" value="CARBOXYLESTERASE"/>
    <property type="match status" value="1"/>
</dbReference>
<keyword evidence="4" id="KW-0732">Signal</keyword>
<dbReference type="GO" id="GO:0016787">
    <property type="term" value="F:hydrolase activity"/>
    <property type="evidence" value="ECO:0007669"/>
    <property type="project" value="UniProtKB-KW"/>
</dbReference>
<dbReference type="KEGG" id="gsh:117359413"/>
<evidence type="ECO:0000256" key="3">
    <source>
        <dbReference type="ARBA" id="ARBA00023157"/>
    </source>
</evidence>
<dbReference type="OrthoDB" id="3200163at2759"/>
<feature type="chain" id="PRO_5028503176" description="Carboxylic ester hydrolase" evidence="4">
    <location>
        <begin position="21"/>
        <end position="554"/>
    </location>
</feature>
<evidence type="ECO:0000256" key="4">
    <source>
        <dbReference type="RuleBase" id="RU361235"/>
    </source>
</evidence>